<evidence type="ECO:0000256" key="2">
    <source>
        <dbReference type="ARBA" id="ARBA00022723"/>
    </source>
</evidence>
<keyword evidence="9" id="KW-1185">Reference proteome</keyword>
<dbReference type="InterPro" id="IPR051059">
    <property type="entry name" value="VerF-like"/>
</dbReference>
<organism evidence="8 9">
    <name type="scientific">Botryosphaeria dothidea</name>
    <dbReference type="NCBI Taxonomy" id="55169"/>
    <lineage>
        <taxon>Eukaryota</taxon>
        <taxon>Fungi</taxon>
        <taxon>Dikarya</taxon>
        <taxon>Ascomycota</taxon>
        <taxon>Pezizomycotina</taxon>
        <taxon>Dothideomycetes</taxon>
        <taxon>Dothideomycetes incertae sedis</taxon>
        <taxon>Botryosphaeriales</taxon>
        <taxon>Botryosphaeriaceae</taxon>
        <taxon>Botryosphaeria</taxon>
    </lineage>
</organism>
<evidence type="ECO:0000256" key="5">
    <source>
        <dbReference type="ARBA" id="ARBA00022833"/>
    </source>
</evidence>
<evidence type="ECO:0000313" key="8">
    <source>
        <dbReference type="EMBL" id="KAF4309585.1"/>
    </source>
</evidence>
<evidence type="ECO:0000256" key="4">
    <source>
        <dbReference type="ARBA" id="ARBA00022771"/>
    </source>
</evidence>
<dbReference type="PANTHER" id="PTHR40626">
    <property type="entry name" value="MIP31509P"/>
    <property type="match status" value="1"/>
</dbReference>
<name>A0A8H4IY67_9PEZI</name>
<keyword evidence="3" id="KW-0677">Repeat</keyword>
<accession>A0A8H4IY67</accession>
<keyword evidence="4" id="KW-0863">Zinc-finger</keyword>
<sequence length="410" mass="46127">MLLVAFATWNHSRLIKDSVCLAEQLALLAREDGLKETEHTAQEMGWRRWAMNEGRRRTKITAYCYLNLHSLVYNSPPKMTNNEIELNLPCPESWWKAMTEEEWTSCRANEPCKPISFRDGYSSLLSETIQSSESTTAPSSFGNYAMIHCLLQHIFFLRQATVPATASEYGGLYSEVVQQMETALRRWQRNWESTKDSTINPSSPNGPLSFNCIALFRIAYIRLHADIGSHRRFDSGNPSVVAQSFQNIPHLPRSIHVCRALLQSAHSLSIPVRVGVEYVALTQTLNWSVVHSLCNLECAVFLSKWLNCMGTKTAEGQVSNANEMKLLGLVGSILQEAGLSDLVEQERIESRRYKLMAIAVARLCAQMFKGPHVFKLMELIGASLERYADTLDQKMATISNNSESVLDSVG</sequence>
<dbReference type="OrthoDB" id="654211at2759"/>
<evidence type="ECO:0000256" key="3">
    <source>
        <dbReference type="ARBA" id="ARBA00022737"/>
    </source>
</evidence>
<dbReference type="GO" id="GO:0005634">
    <property type="term" value="C:nucleus"/>
    <property type="evidence" value="ECO:0007669"/>
    <property type="project" value="UniProtKB-SubCell"/>
</dbReference>
<dbReference type="PANTHER" id="PTHR40626:SF10">
    <property type="entry name" value="C2H2-TYPE DOMAIN-CONTAINING PROTEIN"/>
    <property type="match status" value="1"/>
</dbReference>
<reference evidence="8" key="1">
    <citation type="submission" date="2020-04" db="EMBL/GenBank/DDBJ databases">
        <title>Genome Assembly and Annotation of Botryosphaeria dothidea sdau 11-99, a Latent Pathogen of Apple Fruit Ring Rot in China.</title>
        <authorList>
            <person name="Yu C."/>
            <person name="Diao Y."/>
            <person name="Lu Q."/>
            <person name="Zhao J."/>
            <person name="Cui S."/>
            <person name="Peng C."/>
            <person name="He B."/>
            <person name="Liu H."/>
        </authorList>
    </citation>
    <scope>NUCLEOTIDE SEQUENCE [LARGE SCALE GENOMIC DNA]</scope>
    <source>
        <strain evidence="8">Sdau11-99</strain>
    </source>
</reference>
<evidence type="ECO:0000256" key="6">
    <source>
        <dbReference type="ARBA" id="ARBA00023242"/>
    </source>
</evidence>
<dbReference type="GO" id="GO:0000978">
    <property type="term" value="F:RNA polymerase II cis-regulatory region sequence-specific DNA binding"/>
    <property type="evidence" value="ECO:0007669"/>
    <property type="project" value="InterPro"/>
</dbReference>
<feature type="domain" description="Xylanolytic transcriptional activator regulatory" evidence="7">
    <location>
        <begin position="36"/>
        <end position="187"/>
    </location>
</feature>
<dbReference type="AlphaFoldDB" id="A0A8H4IY67"/>
<comment type="caution">
    <text evidence="8">The sequence shown here is derived from an EMBL/GenBank/DDBJ whole genome shotgun (WGS) entry which is preliminary data.</text>
</comment>
<evidence type="ECO:0000259" key="7">
    <source>
        <dbReference type="Pfam" id="PF04082"/>
    </source>
</evidence>
<dbReference type="EMBL" id="WWBZ02000016">
    <property type="protein sequence ID" value="KAF4309585.1"/>
    <property type="molecule type" value="Genomic_DNA"/>
</dbReference>
<dbReference type="GO" id="GO:0000785">
    <property type="term" value="C:chromatin"/>
    <property type="evidence" value="ECO:0007669"/>
    <property type="project" value="TreeGrafter"/>
</dbReference>
<gene>
    <name evidence="8" type="ORF">GTA08_BOTSDO02362</name>
</gene>
<dbReference type="GO" id="GO:0008270">
    <property type="term" value="F:zinc ion binding"/>
    <property type="evidence" value="ECO:0007669"/>
    <property type="project" value="UniProtKB-KW"/>
</dbReference>
<dbReference type="InterPro" id="IPR007219">
    <property type="entry name" value="XnlR_reg_dom"/>
</dbReference>
<keyword evidence="2" id="KW-0479">Metal-binding</keyword>
<evidence type="ECO:0000256" key="1">
    <source>
        <dbReference type="ARBA" id="ARBA00004123"/>
    </source>
</evidence>
<dbReference type="CDD" id="cd12148">
    <property type="entry name" value="fungal_TF_MHR"/>
    <property type="match status" value="1"/>
</dbReference>
<comment type="subcellular location">
    <subcellularLocation>
        <location evidence="1">Nucleus</location>
    </subcellularLocation>
</comment>
<keyword evidence="5" id="KW-0862">Zinc</keyword>
<dbReference type="Pfam" id="PF04082">
    <property type="entry name" value="Fungal_trans"/>
    <property type="match status" value="1"/>
</dbReference>
<dbReference type="GO" id="GO:0006351">
    <property type="term" value="P:DNA-templated transcription"/>
    <property type="evidence" value="ECO:0007669"/>
    <property type="project" value="InterPro"/>
</dbReference>
<proteinExistence type="predicted"/>
<protein>
    <recommendedName>
        <fullName evidence="7">Xylanolytic transcriptional activator regulatory domain-containing protein</fullName>
    </recommendedName>
</protein>
<evidence type="ECO:0000313" key="9">
    <source>
        <dbReference type="Proteomes" id="UP000572817"/>
    </source>
</evidence>
<dbReference type="GO" id="GO:0000981">
    <property type="term" value="F:DNA-binding transcription factor activity, RNA polymerase II-specific"/>
    <property type="evidence" value="ECO:0007669"/>
    <property type="project" value="InterPro"/>
</dbReference>
<dbReference type="Proteomes" id="UP000572817">
    <property type="component" value="Unassembled WGS sequence"/>
</dbReference>
<keyword evidence="6" id="KW-0539">Nucleus</keyword>